<evidence type="ECO:0000256" key="2">
    <source>
        <dbReference type="ARBA" id="ARBA00022692"/>
    </source>
</evidence>
<evidence type="ECO:0000256" key="4">
    <source>
        <dbReference type="ARBA" id="ARBA00023136"/>
    </source>
</evidence>
<sequence length="455" mass="48141">MMSPRRRSGVPVWAFALLTTVTMVCAVGCSSGATHRVERSSSSTAPSVPIEGDASNPINTAVATAISRVQRYWQTEFPALYDRPYTPVSGGFYGVDPKSGPLPPCAESAADISGNAFYCATEDVVAWDATGLLPRLQKTYGDFVIPIVLAHEWGHAVQARAGFEGATVTREIQADCFAGAYSRHAIDTREYPISAADLDRALAGFLELRDEPGTAATDPSAHGSGFDRVNAFQNGYEKGLATCAAYRDGSPAVIELPFRDEVDAAGGGDAPYADVVAGVPVDLEDYWSKLYPELANAPWVPVRRVVPFGPGSPPTCGNGPTDGFLLFYCVPDDYVAFDNADAMPTVYREGGDFAVAVLLATQWGIAALSRLGDDSDEKTSSQRADCFAGAWTASVLLGNRPSSSGYSLSPGDLDEAIAALLLFRGDGDADRQGTGFVRVEAYRSGVIDGARACLP</sequence>
<evidence type="ECO:0000256" key="3">
    <source>
        <dbReference type="ARBA" id="ARBA00022989"/>
    </source>
</evidence>
<dbReference type="Proteomes" id="UP001432128">
    <property type="component" value="Chromosome"/>
</dbReference>
<evidence type="ECO:0000256" key="1">
    <source>
        <dbReference type="ARBA" id="ARBA00004167"/>
    </source>
</evidence>
<name>A0AAU4K1V0_9NOCA</name>
<dbReference type="InterPro" id="IPR007343">
    <property type="entry name" value="Uncharacterised_pept_Zn_put"/>
</dbReference>
<dbReference type="PANTHER" id="PTHR30168">
    <property type="entry name" value="PUTATIVE MEMBRANE PROTEIN YPFJ"/>
    <property type="match status" value="1"/>
</dbReference>
<dbReference type="EMBL" id="CP108021">
    <property type="protein sequence ID" value="WUM20073.1"/>
    <property type="molecule type" value="Genomic_DNA"/>
</dbReference>
<accession>A0AAU4K1V0</accession>
<keyword evidence="6" id="KW-1185">Reference proteome</keyword>
<organism evidence="5 6">
    <name type="scientific">Williamsia herbipolensis</name>
    <dbReference type="NCBI Taxonomy" id="1603258"/>
    <lineage>
        <taxon>Bacteria</taxon>
        <taxon>Bacillati</taxon>
        <taxon>Actinomycetota</taxon>
        <taxon>Actinomycetes</taxon>
        <taxon>Mycobacteriales</taxon>
        <taxon>Nocardiaceae</taxon>
        <taxon>Williamsia</taxon>
    </lineage>
</organism>
<dbReference type="GO" id="GO:0016020">
    <property type="term" value="C:membrane"/>
    <property type="evidence" value="ECO:0007669"/>
    <property type="project" value="UniProtKB-SubCell"/>
</dbReference>
<keyword evidence="3" id="KW-1133">Transmembrane helix</keyword>
<protein>
    <submittedName>
        <fullName evidence="5">Peptidase</fullName>
    </submittedName>
</protein>
<comment type="subcellular location">
    <subcellularLocation>
        <location evidence="1">Membrane</location>
        <topology evidence="1">Single-pass membrane protein</topology>
    </subcellularLocation>
</comment>
<evidence type="ECO:0000313" key="6">
    <source>
        <dbReference type="Proteomes" id="UP001432128"/>
    </source>
</evidence>
<keyword evidence="2" id="KW-0812">Transmembrane</keyword>
<dbReference type="RefSeq" id="WP_328857486.1">
    <property type="nucleotide sequence ID" value="NZ_CP108021.1"/>
</dbReference>
<evidence type="ECO:0000313" key="5">
    <source>
        <dbReference type="EMBL" id="WUM20073.1"/>
    </source>
</evidence>
<dbReference type="PANTHER" id="PTHR30168:SF0">
    <property type="entry name" value="INNER MEMBRANE PROTEIN"/>
    <property type="match status" value="1"/>
</dbReference>
<keyword evidence="4" id="KW-0472">Membrane</keyword>
<dbReference type="KEGG" id="whr:OG579_20695"/>
<dbReference type="AlphaFoldDB" id="A0AAU4K1V0"/>
<reference evidence="5 6" key="1">
    <citation type="submission" date="2022-10" db="EMBL/GenBank/DDBJ databases">
        <title>The complete genomes of actinobacterial strains from the NBC collection.</title>
        <authorList>
            <person name="Joergensen T.S."/>
            <person name="Alvarez Arevalo M."/>
            <person name="Sterndorff E.B."/>
            <person name="Faurdal D."/>
            <person name="Vuksanovic O."/>
            <person name="Mourched A.-S."/>
            <person name="Charusanti P."/>
            <person name="Shaw S."/>
            <person name="Blin K."/>
            <person name="Weber T."/>
        </authorList>
    </citation>
    <scope>NUCLEOTIDE SEQUENCE [LARGE SCALE GENOMIC DNA]</scope>
    <source>
        <strain evidence="5 6">NBC_00319</strain>
    </source>
</reference>
<gene>
    <name evidence="5" type="ORF">OG579_20695</name>
</gene>
<proteinExistence type="predicted"/>